<dbReference type="InterPro" id="IPR050129">
    <property type="entry name" value="Zn_alcohol_dh"/>
</dbReference>
<dbReference type="SUPFAM" id="SSF50129">
    <property type="entry name" value="GroES-like"/>
    <property type="match status" value="1"/>
</dbReference>
<dbReference type="Gene3D" id="3.90.180.10">
    <property type="entry name" value="Medium-chain alcohol dehydrogenases, catalytic domain"/>
    <property type="match status" value="1"/>
</dbReference>
<organism evidence="4">
    <name type="scientific">uncultured delta proteobacterium</name>
    <dbReference type="NCBI Taxonomy" id="34034"/>
    <lineage>
        <taxon>Bacteria</taxon>
        <taxon>Deltaproteobacteria</taxon>
        <taxon>environmental samples</taxon>
    </lineage>
</organism>
<keyword evidence="1" id="KW-0560">Oxidoreductase</keyword>
<dbReference type="PANTHER" id="PTHR43401">
    <property type="entry name" value="L-THREONINE 3-DEHYDROGENASE"/>
    <property type="match status" value="1"/>
</dbReference>
<evidence type="ECO:0000259" key="3">
    <source>
        <dbReference type="Pfam" id="PF08240"/>
    </source>
</evidence>
<proteinExistence type="predicted"/>
<dbReference type="InterPro" id="IPR011032">
    <property type="entry name" value="GroES-like_sf"/>
</dbReference>
<feature type="domain" description="Alcohol dehydrogenase-like N-terminal" evidence="3">
    <location>
        <begin position="26"/>
        <end position="137"/>
    </location>
</feature>
<dbReference type="GO" id="GO:0016491">
    <property type="term" value="F:oxidoreductase activity"/>
    <property type="evidence" value="ECO:0007669"/>
    <property type="project" value="UniProtKB-KW"/>
</dbReference>
<dbReference type="AlphaFoldDB" id="A0A212J921"/>
<evidence type="ECO:0000259" key="2">
    <source>
        <dbReference type="Pfam" id="PF00107"/>
    </source>
</evidence>
<dbReference type="InterPro" id="IPR013154">
    <property type="entry name" value="ADH-like_N"/>
</dbReference>
<dbReference type="PANTHER" id="PTHR43401:SF2">
    <property type="entry name" value="L-THREONINE 3-DEHYDROGENASE"/>
    <property type="match status" value="1"/>
</dbReference>
<protein>
    <submittedName>
        <fullName evidence="4">Chlorophyll synthesis pathway, bchC</fullName>
    </submittedName>
</protein>
<reference evidence="4" key="1">
    <citation type="submission" date="2016-04" db="EMBL/GenBank/DDBJ databases">
        <authorList>
            <person name="Evans L.H."/>
            <person name="Alamgir A."/>
            <person name="Owens N."/>
            <person name="Weber N.D."/>
            <person name="Virtaneva K."/>
            <person name="Barbian K."/>
            <person name="Babar A."/>
            <person name="Rosenke K."/>
        </authorList>
    </citation>
    <scope>NUCLEOTIDE SEQUENCE</scope>
    <source>
        <strain evidence="4">86</strain>
    </source>
</reference>
<gene>
    <name evidence="4" type="ORF">KL86DPRO_10952</name>
</gene>
<feature type="domain" description="Alcohol dehydrogenase-like C-terminal" evidence="2">
    <location>
        <begin position="176"/>
        <end position="304"/>
    </location>
</feature>
<sequence>MKYAVVDDTEKFAFREGELRVRGNPVIRVTHAGVCGTDMSSWREGAHYKGLILGHEYAGIIEEPGDSGLFRRGDRVAGYTQNVFQEPCGHCEFCLRGDFASCDNRTVKTWKGGDLTHPGAYSEYTTWFPRSIYKLPDSIGLDEAALIEPFTVGLHAVSLADIQKGDKVLVLGGGIIGLTVAEWVRGYGVSEVTVTEMNTEKAAIISAYGVADHVVPAGAPDLLEQLCGISGDGYDVVFDCVGYASAINAGIAALKTEFYKKFIGVGLPQDAQAINYRDLVLRQTIFRGSKGHSFQEFERTASAMASKEINVAKYISKRIRFSNLQEGFEELKAGRGLDTKAIVEMG</sequence>
<dbReference type="Gene3D" id="3.40.50.720">
    <property type="entry name" value="NAD(P)-binding Rossmann-like Domain"/>
    <property type="match status" value="1"/>
</dbReference>
<dbReference type="Pfam" id="PF08240">
    <property type="entry name" value="ADH_N"/>
    <property type="match status" value="1"/>
</dbReference>
<evidence type="ECO:0000313" key="4">
    <source>
        <dbReference type="EMBL" id="SBV95909.1"/>
    </source>
</evidence>
<dbReference type="Pfam" id="PF00107">
    <property type="entry name" value="ADH_zinc_N"/>
    <property type="match status" value="1"/>
</dbReference>
<dbReference type="InterPro" id="IPR036291">
    <property type="entry name" value="NAD(P)-bd_dom_sf"/>
</dbReference>
<dbReference type="SUPFAM" id="SSF51735">
    <property type="entry name" value="NAD(P)-binding Rossmann-fold domains"/>
    <property type="match status" value="1"/>
</dbReference>
<accession>A0A212J921</accession>
<evidence type="ECO:0000256" key="1">
    <source>
        <dbReference type="ARBA" id="ARBA00023002"/>
    </source>
</evidence>
<name>A0A212J921_9DELT</name>
<dbReference type="EMBL" id="FLUQ01000001">
    <property type="protein sequence ID" value="SBV95909.1"/>
    <property type="molecule type" value="Genomic_DNA"/>
</dbReference>
<dbReference type="InterPro" id="IPR013149">
    <property type="entry name" value="ADH-like_C"/>
</dbReference>